<gene>
    <name evidence="2" type="ORF">ESZ36_21245</name>
</gene>
<evidence type="ECO:0000313" key="3">
    <source>
        <dbReference type="Proteomes" id="UP000321822"/>
    </source>
</evidence>
<evidence type="ECO:0000313" key="2">
    <source>
        <dbReference type="EMBL" id="TWX63940.1"/>
    </source>
</evidence>
<sequence length="289" mass="32619">MTARIMDKTYSKLFVIILGLTISIFCNAKQGIAFDEFTFSKLTNKECSQLFRDNVITKNNPIPCNRLNRVNFSYINELGVVKQDGVLIVFDVLAPKVMVLMEKLLKQRFVISKARPIESYLGDDNASMDDNNTSAFNGRAITGGSRWSLHAYGVAIDINPIQNPFIDIEKDGTAKITPAKSAHLAVNRLNHRPGKPKRSGMAEDVVDIFAEHGFFVWGGYWNYPVDYQHFQVGPRSFIEELVAKNFNHGEMLLNSYISMYLDCRKNSQGERDQTEARAACTDAIMTEMP</sequence>
<dbReference type="AlphaFoldDB" id="A0A5C6Q582"/>
<comment type="caution">
    <text evidence="2">The sequence shown here is derived from an EMBL/GenBank/DDBJ whole genome shotgun (WGS) entry which is preliminary data.</text>
</comment>
<dbReference type="InterPro" id="IPR009045">
    <property type="entry name" value="Zn_M74/Hedgehog-like"/>
</dbReference>
<keyword evidence="3" id="KW-1185">Reference proteome</keyword>
<dbReference type="RefSeq" id="WP_146791600.1">
    <property type="nucleotide sequence ID" value="NZ_VOLT01000016.1"/>
</dbReference>
<evidence type="ECO:0000259" key="1">
    <source>
        <dbReference type="Pfam" id="PF13539"/>
    </source>
</evidence>
<dbReference type="SUPFAM" id="SSF55166">
    <property type="entry name" value="Hedgehog/DD-peptidase"/>
    <property type="match status" value="1"/>
</dbReference>
<dbReference type="EMBL" id="VOLT01000016">
    <property type="protein sequence ID" value="TWX63940.1"/>
    <property type="molecule type" value="Genomic_DNA"/>
</dbReference>
<dbReference type="OrthoDB" id="9799970at2"/>
<accession>A0A5C6Q582</accession>
<feature type="domain" description="Peptidase M15C" evidence="1">
    <location>
        <begin position="142"/>
        <end position="232"/>
    </location>
</feature>
<protein>
    <submittedName>
        <fullName evidence="2">M15 family metallopeptidase</fullName>
    </submittedName>
</protein>
<dbReference type="GO" id="GO:0008233">
    <property type="term" value="F:peptidase activity"/>
    <property type="evidence" value="ECO:0007669"/>
    <property type="project" value="InterPro"/>
</dbReference>
<dbReference type="InterPro" id="IPR039561">
    <property type="entry name" value="Peptidase_M15C"/>
</dbReference>
<dbReference type="Gene3D" id="3.30.1380.10">
    <property type="match status" value="1"/>
</dbReference>
<name>A0A5C6Q582_9GAMM</name>
<dbReference type="Pfam" id="PF13539">
    <property type="entry name" value="Peptidase_M15_4"/>
    <property type="match status" value="1"/>
</dbReference>
<organism evidence="2 3">
    <name type="scientific">Colwellia demingiae</name>
    <dbReference type="NCBI Taxonomy" id="89401"/>
    <lineage>
        <taxon>Bacteria</taxon>
        <taxon>Pseudomonadati</taxon>
        <taxon>Pseudomonadota</taxon>
        <taxon>Gammaproteobacteria</taxon>
        <taxon>Alteromonadales</taxon>
        <taxon>Colwelliaceae</taxon>
        <taxon>Colwellia</taxon>
    </lineage>
</organism>
<reference evidence="2 3" key="1">
    <citation type="submission" date="2019-07" db="EMBL/GenBank/DDBJ databases">
        <title>Genomes of sea-ice associated Colwellia species.</title>
        <authorList>
            <person name="Bowman J.P."/>
        </authorList>
    </citation>
    <scope>NUCLEOTIDE SEQUENCE [LARGE SCALE GENOMIC DNA]</scope>
    <source>
        <strain evidence="2 3">ACAM 459</strain>
    </source>
</reference>
<proteinExistence type="predicted"/>
<dbReference type="Proteomes" id="UP000321822">
    <property type="component" value="Unassembled WGS sequence"/>
</dbReference>